<dbReference type="FunFam" id="3.40.50.720:FF:000084">
    <property type="entry name" value="Short-chain dehydrogenase reductase"/>
    <property type="match status" value="1"/>
</dbReference>
<dbReference type="PANTHER" id="PTHR48107">
    <property type="entry name" value="NADPH-DEPENDENT ALDEHYDE REDUCTASE-LIKE PROTEIN, CHLOROPLASTIC-RELATED"/>
    <property type="match status" value="1"/>
</dbReference>
<feature type="compositionally biased region" description="Polar residues" evidence="3">
    <location>
        <begin position="1"/>
        <end position="16"/>
    </location>
</feature>
<sequence length="296" mass="31423">MSNNSTYENIPVITPSQFPPQHQPLQPGSQGAMNPIPITDNPLYHGSGKLEGRVAIVTGGDSGIGQAVAVAFAKEGADIVVPFYSEQEDAGETVRLVSATGRRCVTVICDLKQESSARQVVDTALHDFGHISILVNNIAVQFPQNSISDITVEQLNNTFATNIISYFYMTKAVLPHLRQGASIINTTSVTAYKGQPTLIDYSASKGAVVSFTRSMALSLASNGIRVNAVAPGPVWTPLIPSSFSEEDVAKFGKNVPLGRAAQPFELAPTYVYLASDDSAFVTGQVLHVNGGIITDS</sequence>
<evidence type="ECO:0000313" key="5">
    <source>
        <dbReference type="Proteomes" id="UP000199182"/>
    </source>
</evidence>
<dbReference type="PRINTS" id="PR00081">
    <property type="entry name" value="GDHRDH"/>
</dbReference>
<reference evidence="4 5" key="1">
    <citation type="submission" date="2016-10" db="EMBL/GenBank/DDBJ databases">
        <authorList>
            <person name="de Groot N.N."/>
        </authorList>
    </citation>
    <scope>NUCLEOTIDE SEQUENCE [LARGE SCALE GENOMIC DNA]</scope>
    <source>
        <strain evidence="4 5">CGMCC 1.5012</strain>
    </source>
</reference>
<evidence type="ECO:0000256" key="1">
    <source>
        <dbReference type="ARBA" id="ARBA00006484"/>
    </source>
</evidence>
<evidence type="ECO:0000256" key="2">
    <source>
        <dbReference type="ARBA" id="ARBA00023002"/>
    </source>
</evidence>
<dbReference type="Proteomes" id="UP000199182">
    <property type="component" value="Unassembled WGS sequence"/>
</dbReference>
<dbReference type="NCBIfam" id="NF005559">
    <property type="entry name" value="PRK07231.1"/>
    <property type="match status" value="1"/>
</dbReference>
<dbReference type="SUPFAM" id="SSF51735">
    <property type="entry name" value="NAD(P)-binding Rossmann-fold domains"/>
    <property type="match status" value="1"/>
</dbReference>
<comment type="similarity">
    <text evidence="1">Belongs to the short-chain dehydrogenases/reductases (SDR) family.</text>
</comment>
<dbReference type="PANTHER" id="PTHR48107:SF16">
    <property type="entry name" value="NADPH-DEPENDENT ALDEHYDE REDUCTASE 1, CHLOROPLASTIC"/>
    <property type="match status" value="1"/>
</dbReference>
<dbReference type="RefSeq" id="WP_205408685.1">
    <property type="nucleotide sequence ID" value="NZ_FNID01000024.1"/>
</dbReference>
<dbReference type="InterPro" id="IPR002347">
    <property type="entry name" value="SDR_fam"/>
</dbReference>
<dbReference type="EMBL" id="FNID01000024">
    <property type="protein sequence ID" value="SDN60208.1"/>
    <property type="molecule type" value="Genomic_DNA"/>
</dbReference>
<dbReference type="AlphaFoldDB" id="A0A1H0CQT8"/>
<organism evidence="4 5">
    <name type="scientific">Acetanaerobacterium elongatum</name>
    <dbReference type="NCBI Taxonomy" id="258515"/>
    <lineage>
        <taxon>Bacteria</taxon>
        <taxon>Bacillati</taxon>
        <taxon>Bacillota</taxon>
        <taxon>Clostridia</taxon>
        <taxon>Eubacteriales</taxon>
        <taxon>Oscillospiraceae</taxon>
        <taxon>Acetanaerobacterium</taxon>
    </lineage>
</organism>
<dbReference type="InterPro" id="IPR036291">
    <property type="entry name" value="NAD(P)-bd_dom_sf"/>
</dbReference>
<evidence type="ECO:0000256" key="3">
    <source>
        <dbReference type="SAM" id="MobiDB-lite"/>
    </source>
</evidence>
<name>A0A1H0CQT8_9FIRM</name>
<dbReference type="InterPro" id="IPR020904">
    <property type="entry name" value="Sc_DH/Rdtase_CS"/>
</dbReference>
<dbReference type="GO" id="GO:0016614">
    <property type="term" value="F:oxidoreductase activity, acting on CH-OH group of donors"/>
    <property type="evidence" value="ECO:0007669"/>
    <property type="project" value="UniProtKB-ARBA"/>
</dbReference>
<gene>
    <name evidence="4" type="ORF">SAMN05192585_12433</name>
</gene>
<dbReference type="Pfam" id="PF13561">
    <property type="entry name" value="adh_short_C2"/>
    <property type="match status" value="1"/>
</dbReference>
<dbReference type="GO" id="GO:0008206">
    <property type="term" value="P:bile acid metabolic process"/>
    <property type="evidence" value="ECO:0007669"/>
    <property type="project" value="UniProtKB-ARBA"/>
</dbReference>
<dbReference type="PROSITE" id="PS00061">
    <property type="entry name" value="ADH_SHORT"/>
    <property type="match status" value="1"/>
</dbReference>
<evidence type="ECO:0000313" key="4">
    <source>
        <dbReference type="EMBL" id="SDN60208.1"/>
    </source>
</evidence>
<keyword evidence="2" id="KW-0560">Oxidoreductase</keyword>
<dbReference type="Gene3D" id="3.40.50.720">
    <property type="entry name" value="NAD(P)-binding Rossmann-like Domain"/>
    <property type="match status" value="1"/>
</dbReference>
<dbReference type="PRINTS" id="PR00080">
    <property type="entry name" value="SDRFAMILY"/>
</dbReference>
<proteinExistence type="inferred from homology"/>
<dbReference type="STRING" id="258515.SAMN05192585_12433"/>
<keyword evidence="5" id="KW-1185">Reference proteome</keyword>
<accession>A0A1H0CQT8</accession>
<feature type="region of interest" description="Disordered" evidence="3">
    <location>
        <begin position="1"/>
        <end position="28"/>
    </location>
</feature>
<protein>
    <submittedName>
        <fullName evidence="4">NAD(P)-dependent dehydrogenase, short-chain alcohol dehydrogenase family</fullName>
    </submittedName>
</protein>